<gene>
    <name evidence="3" type="ORF">K457DRAFT_134642</name>
</gene>
<accession>A0A197K689</accession>
<protein>
    <submittedName>
        <fullName evidence="3">Acyl-CoA N-acyltransferase</fullName>
    </submittedName>
</protein>
<reference evidence="3 4" key="1">
    <citation type="submission" date="2016-05" db="EMBL/GenBank/DDBJ databases">
        <title>Genome sequencing reveals origins of a unique bacterial endosymbiosis in the earliest lineages of terrestrial Fungi.</title>
        <authorList>
            <consortium name="DOE Joint Genome Institute"/>
            <person name="Uehling J."/>
            <person name="Gryganskyi A."/>
            <person name="Hameed K."/>
            <person name="Tschaplinski T."/>
            <person name="Misztal P."/>
            <person name="Wu S."/>
            <person name="Desiro A."/>
            <person name="Vande Pol N."/>
            <person name="Du Z.-Y."/>
            <person name="Zienkiewicz A."/>
            <person name="Zienkiewicz K."/>
            <person name="Morin E."/>
            <person name="Tisserant E."/>
            <person name="Splivallo R."/>
            <person name="Hainaut M."/>
            <person name="Henrissat B."/>
            <person name="Ohm R."/>
            <person name="Kuo A."/>
            <person name="Yan J."/>
            <person name="Lipzen A."/>
            <person name="Nolan M."/>
            <person name="Labutti K."/>
            <person name="Barry K."/>
            <person name="Goldstein A."/>
            <person name="Labbe J."/>
            <person name="Schadt C."/>
            <person name="Tuskan G."/>
            <person name="Grigoriev I."/>
            <person name="Martin F."/>
            <person name="Vilgalys R."/>
            <person name="Bonito G."/>
        </authorList>
    </citation>
    <scope>NUCLEOTIDE SEQUENCE [LARGE SCALE GENOMIC DNA]</scope>
    <source>
        <strain evidence="3 4">AG-77</strain>
    </source>
</reference>
<dbReference type="CDD" id="cd04301">
    <property type="entry name" value="NAT_SF"/>
    <property type="match status" value="1"/>
</dbReference>
<organism evidence="3 4">
    <name type="scientific">Linnemannia elongata AG-77</name>
    <dbReference type="NCBI Taxonomy" id="1314771"/>
    <lineage>
        <taxon>Eukaryota</taxon>
        <taxon>Fungi</taxon>
        <taxon>Fungi incertae sedis</taxon>
        <taxon>Mucoromycota</taxon>
        <taxon>Mortierellomycotina</taxon>
        <taxon>Mortierellomycetes</taxon>
        <taxon>Mortierellales</taxon>
        <taxon>Mortierellaceae</taxon>
        <taxon>Linnemannia</taxon>
    </lineage>
</organism>
<dbReference type="PANTHER" id="PTHR43792">
    <property type="entry name" value="GNAT FAMILY, PUTATIVE (AFU_ORTHOLOGUE AFUA_3G00765)-RELATED-RELATED"/>
    <property type="match status" value="1"/>
</dbReference>
<dbReference type="Proteomes" id="UP000078512">
    <property type="component" value="Unassembled WGS sequence"/>
</dbReference>
<dbReference type="InterPro" id="IPR051531">
    <property type="entry name" value="N-acetyltransferase"/>
</dbReference>
<dbReference type="InterPro" id="IPR000182">
    <property type="entry name" value="GNAT_dom"/>
</dbReference>
<dbReference type="AlphaFoldDB" id="A0A197K689"/>
<evidence type="ECO:0000256" key="1">
    <source>
        <dbReference type="SAM" id="MobiDB-lite"/>
    </source>
</evidence>
<dbReference type="SUPFAM" id="SSF55729">
    <property type="entry name" value="Acyl-CoA N-acyltransferases (Nat)"/>
    <property type="match status" value="1"/>
</dbReference>
<keyword evidence="4" id="KW-1185">Reference proteome</keyword>
<dbReference type="PROSITE" id="PS51186">
    <property type="entry name" value="GNAT"/>
    <property type="match status" value="1"/>
</dbReference>
<dbReference type="Gene3D" id="3.40.630.30">
    <property type="match status" value="1"/>
</dbReference>
<evidence type="ECO:0000259" key="2">
    <source>
        <dbReference type="PROSITE" id="PS51186"/>
    </source>
</evidence>
<evidence type="ECO:0000313" key="3">
    <source>
        <dbReference type="EMBL" id="OAQ33000.1"/>
    </source>
</evidence>
<dbReference type="GO" id="GO:0016747">
    <property type="term" value="F:acyltransferase activity, transferring groups other than amino-acyl groups"/>
    <property type="evidence" value="ECO:0007669"/>
    <property type="project" value="InterPro"/>
</dbReference>
<keyword evidence="3" id="KW-0012">Acyltransferase</keyword>
<sequence>MTQQEEKAPVPRNKDNKCSGPFQISDNPPHYLSAVEYTDIPEMVRVLNLDKDIYNGTASFQYPYLESHARTRLENTFIRDNQSGYTNCWAMRSTPDGPLIGWIHAHFLPEDSGTRVHPETGRELKVGVIGYWVSPEHTGKGHGSRAARWVVQEYLFKKRGCDIVRAEAYTHNVPSRKVLEAAGMECEVEEWTVFIPKLQKEMVICCYAIHRDGATRSVVTDKTRDP</sequence>
<keyword evidence="3" id="KW-0808">Transferase</keyword>
<name>A0A197K689_9FUNG</name>
<dbReference type="EMBL" id="KV442022">
    <property type="protein sequence ID" value="OAQ33000.1"/>
    <property type="molecule type" value="Genomic_DNA"/>
</dbReference>
<feature type="domain" description="N-acetyltransferase" evidence="2">
    <location>
        <begin position="29"/>
        <end position="201"/>
    </location>
</feature>
<evidence type="ECO:0000313" key="4">
    <source>
        <dbReference type="Proteomes" id="UP000078512"/>
    </source>
</evidence>
<feature type="compositionally biased region" description="Basic and acidic residues" evidence="1">
    <location>
        <begin position="1"/>
        <end position="17"/>
    </location>
</feature>
<dbReference type="OrthoDB" id="630895at2759"/>
<proteinExistence type="predicted"/>
<dbReference type="InterPro" id="IPR016181">
    <property type="entry name" value="Acyl_CoA_acyltransferase"/>
</dbReference>
<dbReference type="Pfam" id="PF13302">
    <property type="entry name" value="Acetyltransf_3"/>
    <property type="match status" value="1"/>
</dbReference>
<dbReference type="STRING" id="1314771.A0A197K689"/>
<feature type="region of interest" description="Disordered" evidence="1">
    <location>
        <begin position="1"/>
        <end position="25"/>
    </location>
</feature>